<evidence type="ECO:0000256" key="10">
    <source>
        <dbReference type="ARBA" id="ARBA00023209"/>
    </source>
</evidence>
<evidence type="ECO:0000256" key="9">
    <source>
        <dbReference type="ARBA" id="ARBA00023136"/>
    </source>
</evidence>
<evidence type="ECO:0000259" key="15">
    <source>
        <dbReference type="SMART" id="SM00563"/>
    </source>
</evidence>
<dbReference type="GO" id="GO:0016024">
    <property type="term" value="P:CDP-diacylglycerol biosynthetic process"/>
    <property type="evidence" value="ECO:0007669"/>
    <property type="project" value="UniProtKB-UniRule"/>
</dbReference>
<keyword evidence="14" id="KW-0444">Lipid biosynthesis</keyword>
<dbReference type="Proteomes" id="UP000281112">
    <property type="component" value="Unassembled WGS sequence"/>
</dbReference>
<sequence>MSYRRVITSTALQFPLSLLVKSKIIPYDYQIDINRPIIYAMPFFSDFDLTTLKKKVIELGMPDPTLPLFINGSEYPRTVFINSSPSFLNSEKLEHNDSIPYLTDLLELHNTEADLDVQVIPVAILWGRKPGKEHKTRSFLQPMSSIEKLKAIIKFGRDCVIRLSPPVSLKLMAQQHGSDTEIGHKLARVARIHFARQKLAASGPALPKREKLIQRLVQSNVVRETIREEAKARNLSYEKVQKEAIDIVDEIAANFSYSLVKKGDKLLGWLWNRIYQGINVNHIQRVRQLAQEGHEIVYVPCHRSHIDYLLLSYVLFHEGLVPPHIAAGINLNFFPVGSLFRRGGAFFIRRSFKGDKLYSTIFKEYLADLFAKGYSVEFFSEGGRSRTGRLLPAKTGMLAMTVQAMLKGLHRPVTLVPVYIGYEHVLEVSTYAKELRGKQKEKESARMVLKTLKKLKNFGQGYVNFGEPITLNNFLNQRVPDWTKDISKYTPSNPDWLPETVNQLASATMKKINDAVAVNGMNLCAMALLSSNQRAIAKESLIEQVEHYLSLLRHVEYSSSCTIPEDSAEQLVTEALNLDKFIVEEDSIGQIIALDRKQSVFMTYYRNNIIHLFIVPALIAQYLITHSSAKKQSLINHIELLFPFIENELFIGFDKAELPNKVTAYITEFLHQELIIEDGSEFHINQDKIHSLLLFAKIAADTMQRYAIVIHLLCLNTTLSLEELNKQGQSVAQRLGRLYGINSPEFFDKNVFAALVKTIEEEGYLGNQEKANKLRVKLLESLSPEVQLAIKENRLTD</sequence>
<accession>A0A3N9TBH8</accession>
<reference evidence="16 17" key="1">
    <citation type="submission" date="2018-11" db="EMBL/GenBank/DDBJ databases">
        <title>Vibrio LJC006 sp. nov., isolated from seawater during the bloom of the enteromorpha.</title>
        <authorList>
            <person name="Liang J."/>
        </authorList>
    </citation>
    <scope>NUCLEOTIDE SEQUENCE [LARGE SCALE GENOMIC DNA]</scope>
    <source>
        <strain evidence="16 17">LJC006</strain>
    </source>
</reference>
<evidence type="ECO:0000256" key="13">
    <source>
        <dbReference type="ARBA" id="ARBA00048427"/>
    </source>
</evidence>
<dbReference type="InterPro" id="IPR045520">
    <property type="entry name" value="GPAT/DHAPAT_C"/>
</dbReference>
<feature type="short sequence motif" description="HXXXXD motif" evidence="14">
    <location>
        <begin position="301"/>
        <end position="306"/>
    </location>
</feature>
<gene>
    <name evidence="14 16" type="primary">plsB</name>
    <name evidence="16" type="ORF">EES38_19450</name>
</gene>
<keyword evidence="12 14" id="KW-0012">Acyltransferase</keyword>
<dbReference type="EMBL" id="RJVQ01000012">
    <property type="protein sequence ID" value="RQW61517.1"/>
    <property type="molecule type" value="Genomic_DNA"/>
</dbReference>
<dbReference type="AlphaFoldDB" id="A0A3N9TBH8"/>
<evidence type="ECO:0000256" key="3">
    <source>
        <dbReference type="ARBA" id="ARBA00005189"/>
    </source>
</evidence>
<evidence type="ECO:0000313" key="16">
    <source>
        <dbReference type="EMBL" id="RQW61517.1"/>
    </source>
</evidence>
<evidence type="ECO:0000256" key="1">
    <source>
        <dbReference type="ARBA" id="ARBA00004413"/>
    </source>
</evidence>
<name>A0A3N9TBH8_9VIBR</name>
<comment type="pathway">
    <text evidence="3">Lipid metabolism.</text>
</comment>
<dbReference type="EC" id="2.3.1.15" evidence="5 14"/>
<dbReference type="InterPro" id="IPR041728">
    <property type="entry name" value="GPAT/DHAPAT_LPLAT"/>
</dbReference>
<evidence type="ECO:0000256" key="2">
    <source>
        <dbReference type="ARBA" id="ARBA00004765"/>
    </source>
</evidence>
<dbReference type="OrthoDB" id="335193at2"/>
<evidence type="ECO:0000313" key="17">
    <source>
        <dbReference type="Proteomes" id="UP000281112"/>
    </source>
</evidence>
<keyword evidence="7 14" id="KW-1003">Cell membrane</keyword>
<comment type="caution">
    <text evidence="16">The sequence shown here is derived from an EMBL/GenBank/DDBJ whole genome shotgun (WGS) entry which is preliminary data.</text>
</comment>
<dbReference type="Pfam" id="PF19277">
    <property type="entry name" value="GPAT_C"/>
    <property type="match status" value="1"/>
</dbReference>
<dbReference type="UniPathway" id="UPA00557">
    <property type="reaction ID" value="UER00612"/>
</dbReference>
<evidence type="ECO:0000256" key="5">
    <source>
        <dbReference type="ARBA" id="ARBA00013113"/>
    </source>
</evidence>
<evidence type="ECO:0000256" key="8">
    <source>
        <dbReference type="ARBA" id="ARBA00022679"/>
    </source>
</evidence>
<feature type="domain" description="Phospholipid/glycerol acyltransferase" evidence="15">
    <location>
        <begin position="296"/>
        <end position="423"/>
    </location>
</feature>
<evidence type="ECO:0000256" key="12">
    <source>
        <dbReference type="ARBA" id="ARBA00023315"/>
    </source>
</evidence>
<keyword evidence="14" id="KW-0443">Lipid metabolism</keyword>
<dbReference type="GO" id="GO:0006631">
    <property type="term" value="P:fatty acid metabolic process"/>
    <property type="evidence" value="ECO:0007669"/>
    <property type="project" value="TreeGrafter"/>
</dbReference>
<dbReference type="CDD" id="cd07993">
    <property type="entry name" value="LPLAT_DHAPAT-like"/>
    <property type="match status" value="1"/>
</dbReference>
<evidence type="ECO:0000256" key="14">
    <source>
        <dbReference type="HAMAP-Rule" id="MF_00393"/>
    </source>
</evidence>
<comment type="domain">
    <text evidence="14">The HXXXXD motif is essential for acyltransferase activity and may constitute the binding site for the phosphate moiety of the glycerol-3-phosphate.</text>
</comment>
<keyword evidence="10 14" id="KW-0594">Phospholipid biosynthesis</keyword>
<dbReference type="InterPro" id="IPR028354">
    <property type="entry name" value="GPAT_PlsB"/>
</dbReference>
<evidence type="ECO:0000256" key="11">
    <source>
        <dbReference type="ARBA" id="ARBA00023264"/>
    </source>
</evidence>
<comment type="pathway">
    <text evidence="2 14">Phospholipid metabolism; CDP-diacylglycerol biosynthesis; CDP-diacylglycerol from sn-glycerol 3-phosphate: step 1/3.</text>
</comment>
<dbReference type="HAMAP" id="MF_00393">
    <property type="entry name" value="Glyc3P_acyltrans"/>
    <property type="match status" value="1"/>
</dbReference>
<proteinExistence type="inferred from homology"/>
<evidence type="ECO:0000256" key="7">
    <source>
        <dbReference type="ARBA" id="ARBA00022475"/>
    </source>
</evidence>
<keyword evidence="11 14" id="KW-1208">Phospholipid metabolism</keyword>
<dbReference type="PANTHER" id="PTHR12563">
    <property type="entry name" value="GLYCEROL-3-PHOSPHATE ACYLTRANSFERASE"/>
    <property type="match status" value="1"/>
</dbReference>
<keyword evidence="9 14" id="KW-0472">Membrane</keyword>
<comment type="subcellular location">
    <subcellularLocation>
        <location evidence="1 14">Cell membrane</location>
        <topology evidence="1 14">Peripheral membrane protein</topology>
        <orientation evidence="1 14">Cytoplasmic side</orientation>
    </subcellularLocation>
</comment>
<dbReference type="GO" id="GO:0005886">
    <property type="term" value="C:plasma membrane"/>
    <property type="evidence" value="ECO:0007669"/>
    <property type="project" value="UniProtKB-SubCell"/>
</dbReference>
<dbReference type="SMART" id="SM00563">
    <property type="entry name" value="PlsC"/>
    <property type="match status" value="1"/>
</dbReference>
<dbReference type="InterPro" id="IPR002123">
    <property type="entry name" value="Plipid/glycerol_acylTrfase"/>
</dbReference>
<dbReference type="PANTHER" id="PTHR12563:SF17">
    <property type="entry name" value="DIHYDROXYACETONE PHOSPHATE ACYLTRANSFERASE"/>
    <property type="match status" value="1"/>
</dbReference>
<dbReference type="PIRSF" id="PIRSF000437">
    <property type="entry name" value="GPAT_DHAPAT"/>
    <property type="match status" value="1"/>
</dbReference>
<keyword evidence="8 14" id="KW-0808">Transferase</keyword>
<dbReference type="SUPFAM" id="SSF69593">
    <property type="entry name" value="Glycerol-3-phosphate (1)-acyltransferase"/>
    <property type="match status" value="1"/>
</dbReference>
<dbReference type="RefSeq" id="WP_124938872.1">
    <property type="nucleotide sequence ID" value="NZ_RJVQ01000012.1"/>
</dbReference>
<comment type="similarity">
    <text evidence="4 14">Belongs to the GPAT/DAPAT family.</text>
</comment>
<evidence type="ECO:0000256" key="6">
    <source>
        <dbReference type="ARBA" id="ARBA00013432"/>
    </source>
</evidence>
<dbReference type="NCBIfam" id="TIGR03703">
    <property type="entry name" value="plsB"/>
    <property type="match status" value="1"/>
</dbReference>
<evidence type="ECO:0000256" key="4">
    <source>
        <dbReference type="ARBA" id="ARBA00007937"/>
    </source>
</evidence>
<dbReference type="InterPro" id="IPR022284">
    <property type="entry name" value="GPAT/DHAPAT"/>
</dbReference>
<protein>
    <recommendedName>
        <fullName evidence="6 14">Glycerol-3-phosphate acyltransferase</fullName>
        <shortName evidence="14">GPAT</shortName>
        <ecNumber evidence="5 14">2.3.1.15</ecNumber>
    </recommendedName>
</protein>
<dbReference type="Pfam" id="PF01553">
    <property type="entry name" value="Acyltransferase"/>
    <property type="match status" value="1"/>
</dbReference>
<dbReference type="NCBIfam" id="NF003441">
    <property type="entry name" value="PRK04974.1"/>
    <property type="match status" value="1"/>
</dbReference>
<keyword evidence="17" id="KW-1185">Reference proteome</keyword>
<comment type="catalytic activity">
    <reaction evidence="13 14">
        <text>sn-glycerol 3-phosphate + an acyl-CoA = a 1-acyl-sn-glycero-3-phosphate + CoA</text>
        <dbReference type="Rhea" id="RHEA:15325"/>
        <dbReference type="ChEBI" id="CHEBI:57287"/>
        <dbReference type="ChEBI" id="CHEBI:57597"/>
        <dbReference type="ChEBI" id="CHEBI:57970"/>
        <dbReference type="ChEBI" id="CHEBI:58342"/>
        <dbReference type="EC" id="2.3.1.15"/>
    </reaction>
</comment>
<organism evidence="16 17">
    <name type="scientific">Vibrio viridaestus</name>
    <dbReference type="NCBI Taxonomy" id="2487322"/>
    <lineage>
        <taxon>Bacteria</taxon>
        <taxon>Pseudomonadati</taxon>
        <taxon>Pseudomonadota</taxon>
        <taxon>Gammaproteobacteria</taxon>
        <taxon>Vibrionales</taxon>
        <taxon>Vibrionaceae</taxon>
        <taxon>Vibrio</taxon>
    </lineage>
</organism>
<dbReference type="GO" id="GO:0004366">
    <property type="term" value="F:glycerol-3-phosphate O-acyltransferase activity"/>
    <property type="evidence" value="ECO:0007669"/>
    <property type="project" value="UniProtKB-UniRule"/>
</dbReference>
<dbReference type="PIRSF" id="PIRSF500064">
    <property type="entry name" value="GPAT"/>
    <property type="match status" value="1"/>
</dbReference>